<evidence type="ECO:0000313" key="2">
    <source>
        <dbReference type="EMBL" id="ODS05465.1"/>
    </source>
</evidence>
<comment type="caution">
    <text evidence="2">The sequence shown here is derived from an EMBL/GenBank/DDBJ whole genome shotgun (WGS) entry which is preliminary data.</text>
</comment>
<dbReference type="RefSeq" id="WP_244882286.1">
    <property type="nucleotide sequence ID" value="NZ_MDCJ01000007.1"/>
</dbReference>
<accession>A0A1E3WI25</accession>
<proteinExistence type="predicted"/>
<organism evidence="2 3">
    <name type="scientific">Vibrio scophthalmi</name>
    <dbReference type="NCBI Taxonomy" id="45658"/>
    <lineage>
        <taxon>Bacteria</taxon>
        <taxon>Pseudomonadati</taxon>
        <taxon>Pseudomonadota</taxon>
        <taxon>Gammaproteobacteria</taxon>
        <taxon>Vibrionales</taxon>
        <taxon>Vibrionaceae</taxon>
        <taxon>Vibrio</taxon>
    </lineage>
</organism>
<dbReference type="PATRIC" id="fig|45658.8.peg.4605"/>
<feature type="signal peptide" evidence="1">
    <location>
        <begin position="1"/>
        <end position="22"/>
    </location>
</feature>
<dbReference type="AlphaFoldDB" id="A0A1E3WI25"/>
<feature type="chain" id="PRO_5009139359" evidence="1">
    <location>
        <begin position="23"/>
        <end position="161"/>
    </location>
</feature>
<name>A0A1E3WI25_9VIBR</name>
<keyword evidence="1" id="KW-0732">Signal</keyword>
<dbReference type="EMBL" id="MDCJ01000007">
    <property type="protein sequence ID" value="ODS05465.1"/>
    <property type="molecule type" value="Genomic_DNA"/>
</dbReference>
<evidence type="ECO:0000256" key="1">
    <source>
        <dbReference type="SAM" id="SignalP"/>
    </source>
</evidence>
<dbReference type="Proteomes" id="UP000095131">
    <property type="component" value="Unassembled WGS sequence"/>
</dbReference>
<sequence length="161" mass="17436">MNTIIKVCMPLGFALLPLTTVAENLCPATEQAVFSCEIGTKAVAACLAEDGKVSYRYGTQTKLELQLDEPVLSTGGCSGGGTSRLRFANGDYSYIVYDVMCNAEKIGPAQWSKTDYAGLMVLKGNKLLANKECTDYSAGILGVNTSKLRHVKKEEYNYDLL</sequence>
<gene>
    <name evidence="2" type="ORF">VSF3289_04606</name>
</gene>
<reference evidence="2 3" key="1">
    <citation type="submission" date="2016-08" db="EMBL/GenBank/DDBJ databases">
        <title>Genome sequencing of Vibrio scophthalmi strain FP3289, an isolated from Paralichthys olivaceus.</title>
        <authorList>
            <person name="Han H.-J."/>
        </authorList>
    </citation>
    <scope>NUCLEOTIDE SEQUENCE [LARGE SCALE GENOMIC DNA]</scope>
    <source>
        <strain evidence="2 3">FP3289</strain>
    </source>
</reference>
<evidence type="ECO:0000313" key="3">
    <source>
        <dbReference type="Proteomes" id="UP000095131"/>
    </source>
</evidence>
<protein>
    <submittedName>
        <fullName evidence="2">Uncharacterized protein</fullName>
    </submittedName>
</protein>